<reference evidence="1" key="1">
    <citation type="submission" date="2022-12" db="EMBL/GenBank/DDBJ databases">
        <authorList>
            <person name="Petersen C."/>
        </authorList>
    </citation>
    <scope>NUCLEOTIDE SEQUENCE</scope>
    <source>
        <strain evidence="1">IBT 29677</strain>
    </source>
</reference>
<proteinExistence type="predicted"/>
<name>A0A9X0B459_9EURO</name>
<organism evidence="1 2">
    <name type="scientific">Penicillium cosmopolitanum</name>
    <dbReference type="NCBI Taxonomy" id="1131564"/>
    <lineage>
        <taxon>Eukaryota</taxon>
        <taxon>Fungi</taxon>
        <taxon>Dikarya</taxon>
        <taxon>Ascomycota</taxon>
        <taxon>Pezizomycotina</taxon>
        <taxon>Eurotiomycetes</taxon>
        <taxon>Eurotiomycetidae</taxon>
        <taxon>Eurotiales</taxon>
        <taxon>Aspergillaceae</taxon>
        <taxon>Penicillium</taxon>
    </lineage>
</organism>
<dbReference type="GeneID" id="81373569"/>
<dbReference type="AlphaFoldDB" id="A0A9X0B459"/>
<keyword evidence="2" id="KW-1185">Reference proteome</keyword>
<reference evidence="1" key="2">
    <citation type="journal article" date="2023" name="IMA Fungus">
        <title>Comparative genomic study of the Penicillium genus elucidates a diverse pangenome and 15 lateral gene transfer events.</title>
        <authorList>
            <person name="Petersen C."/>
            <person name="Sorensen T."/>
            <person name="Nielsen M.R."/>
            <person name="Sondergaard T.E."/>
            <person name="Sorensen J.L."/>
            <person name="Fitzpatrick D.A."/>
            <person name="Frisvad J.C."/>
            <person name="Nielsen K.L."/>
        </authorList>
    </citation>
    <scope>NUCLEOTIDE SEQUENCE</scope>
    <source>
        <strain evidence="1">IBT 29677</strain>
    </source>
</reference>
<sequence length="70" mass="8474">MPAQQIQSAIAAVEVIEDMQLEADKCWDDMLRRWERVLRVLQANTIEDKDQRWSQFKQRYSEPLFKDFLD</sequence>
<evidence type="ECO:0000313" key="2">
    <source>
        <dbReference type="Proteomes" id="UP001147747"/>
    </source>
</evidence>
<accession>A0A9X0B459</accession>
<evidence type="ECO:0000313" key="1">
    <source>
        <dbReference type="EMBL" id="KAJ5387411.1"/>
    </source>
</evidence>
<dbReference type="Proteomes" id="UP001147747">
    <property type="component" value="Unassembled WGS sequence"/>
</dbReference>
<dbReference type="RefSeq" id="XP_056485209.1">
    <property type="nucleotide sequence ID" value="XM_056634589.1"/>
</dbReference>
<comment type="caution">
    <text evidence="1">The sequence shown here is derived from an EMBL/GenBank/DDBJ whole genome shotgun (WGS) entry which is preliminary data.</text>
</comment>
<gene>
    <name evidence="1" type="ORF">N7509_009952</name>
</gene>
<dbReference type="OrthoDB" id="4367135at2759"/>
<protein>
    <submittedName>
        <fullName evidence="1">Uncharacterized protein</fullName>
    </submittedName>
</protein>
<dbReference type="EMBL" id="JAPZBU010000009">
    <property type="protein sequence ID" value="KAJ5387411.1"/>
    <property type="molecule type" value="Genomic_DNA"/>
</dbReference>